<dbReference type="AlphaFoldDB" id="A0A4R1K1Y6"/>
<dbReference type="PANTHER" id="PTHR42718:SF39">
    <property type="entry name" value="ACTINORHODIN TRANSPORTER-RELATED"/>
    <property type="match status" value="1"/>
</dbReference>
<feature type="transmembrane region" description="Helical" evidence="5">
    <location>
        <begin position="109"/>
        <end position="127"/>
    </location>
</feature>
<dbReference type="Gene3D" id="1.20.1720.10">
    <property type="entry name" value="Multidrug resistance protein D"/>
    <property type="match status" value="2"/>
</dbReference>
<dbReference type="CDD" id="cd17321">
    <property type="entry name" value="MFS_MMR_MDR_like"/>
    <property type="match status" value="1"/>
</dbReference>
<feature type="transmembrane region" description="Helical" evidence="5">
    <location>
        <begin position="335"/>
        <end position="356"/>
    </location>
</feature>
<feature type="transmembrane region" description="Helical" evidence="5">
    <location>
        <begin position="433"/>
        <end position="453"/>
    </location>
</feature>
<feature type="transmembrane region" description="Helical" evidence="5">
    <location>
        <begin position="46"/>
        <end position="65"/>
    </location>
</feature>
<feature type="transmembrane region" description="Helical" evidence="5">
    <location>
        <begin position="77"/>
        <end position="103"/>
    </location>
</feature>
<evidence type="ECO:0000256" key="3">
    <source>
        <dbReference type="ARBA" id="ARBA00022989"/>
    </source>
</evidence>
<proteinExistence type="predicted"/>
<dbReference type="OrthoDB" id="9807274at2"/>
<evidence type="ECO:0000256" key="5">
    <source>
        <dbReference type="SAM" id="Phobius"/>
    </source>
</evidence>
<keyword evidence="8" id="KW-1185">Reference proteome</keyword>
<evidence type="ECO:0000256" key="1">
    <source>
        <dbReference type="ARBA" id="ARBA00004141"/>
    </source>
</evidence>
<feature type="transmembrane region" description="Helical" evidence="5">
    <location>
        <begin position="227"/>
        <end position="243"/>
    </location>
</feature>
<dbReference type="PROSITE" id="PS50850">
    <property type="entry name" value="MFS"/>
    <property type="match status" value="1"/>
</dbReference>
<dbReference type="InterPro" id="IPR011701">
    <property type="entry name" value="MFS"/>
</dbReference>
<evidence type="ECO:0000256" key="2">
    <source>
        <dbReference type="ARBA" id="ARBA00022692"/>
    </source>
</evidence>
<feature type="transmembrane region" description="Helical" evidence="5">
    <location>
        <begin position="270"/>
        <end position="288"/>
    </location>
</feature>
<reference evidence="7 8" key="1">
    <citation type="submission" date="2019-03" db="EMBL/GenBank/DDBJ databases">
        <title>Genomic Encyclopedia of Type Strains, Phase IV (KMG-IV): sequencing the most valuable type-strain genomes for metagenomic binning, comparative biology and taxonomic classification.</title>
        <authorList>
            <person name="Goeker M."/>
        </authorList>
    </citation>
    <scope>NUCLEOTIDE SEQUENCE [LARGE SCALE GENOMIC DNA]</scope>
    <source>
        <strain evidence="7 8">DSM 18577</strain>
    </source>
</reference>
<evidence type="ECO:0000313" key="7">
    <source>
        <dbReference type="EMBL" id="TCK57683.1"/>
    </source>
</evidence>
<evidence type="ECO:0000256" key="4">
    <source>
        <dbReference type="ARBA" id="ARBA00023136"/>
    </source>
</evidence>
<dbReference type="RefSeq" id="WP_131912236.1">
    <property type="nucleotide sequence ID" value="NZ_OU594967.1"/>
</dbReference>
<dbReference type="GO" id="GO:0016020">
    <property type="term" value="C:membrane"/>
    <property type="evidence" value="ECO:0007669"/>
    <property type="project" value="UniProtKB-SubCell"/>
</dbReference>
<comment type="subcellular location">
    <subcellularLocation>
        <location evidence="1">Membrane</location>
        <topology evidence="1">Multi-pass membrane protein</topology>
    </subcellularLocation>
</comment>
<feature type="transmembrane region" description="Helical" evidence="5">
    <location>
        <begin position="165"/>
        <end position="190"/>
    </location>
</feature>
<dbReference type="GO" id="GO:0022857">
    <property type="term" value="F:transmembrane transporter activity"/>
    <property type="evidence" value="ECO:0007669"/>
    <property type="project" value="InterPro"/>
</dbReference>
<feature type="transmembrane region" description="Helical" evidence="5">
    <location>
        <begin position="409"/>
        <end position="427"/>
    </location>
</feature>
<keyword evidence="4 5" id="KW-0472">Membrane</keyword>
<gene>
    <name evidence="7" type="ORF">EV690_1377</name>
</gene>
<comment type="caution">
    <text evidence="7">The sequence shown here is derived from an EMBL/GenBank/DDBJ whole genome shotgun (WGS) entry which is preliminary data.</text>
</comment>
<dbReference type="InterPro" id="IPR036259">
    <property type="entry name" value="MFS_trans_sf"/>
</dbReference>
<dbReference type="PANTHER" id="PTHR42718">
    <property type="entry name" value="MAJOR FACILITATOR SUPERFAMILY MULTIDRUG TRANSPORTER MFSC"/>
    <property type="match status" value="1"/>
</dbReference>
<keyword evidence="3 5" id="KW-1133">Transmembrane helix</keyword>
<dbReference type="Proteomes" id="UP000295565">
    <property type="component" value="Unassembled WGS sequence"/>
</dbReference>
<accession>A0A4R1K1Y6</accession>
<organism evidence="7 8">
    <name type="scientific">Celerinatantimonas diazotrophica</name>
    <dbReference type="NCBI Taxonomy" id="412034"/>
    <lineage>
        <taxon>Bacteria</taxon>
        <taxon>Pseudomonadati</taxon>
        <taxon>Pseudomonadota</taxon>
        <taxon>Gammaproteobacteria</taxon>
        <taxon>Celerinatantimonadaceae</taxon>
        <taxon>Celerinatantimonas</taxon>
    </lineage>
</organism>
<name>A0A4R1K1Y6_9GAMM</name>
<dbReference type="InterPro" id="IPR020846">
    <property type="entry name" value="MFS_dom"/>
</dbReference>
<feature type="transmembrane region" description="Helical" evidence="5">
    <location>
        <begin position="362"/>
        <end position="388"/>
    </location>
</feature>
<evidence type="ECO:0000313" key="8">
    <source>
        <dbReference type="Proteomes" id="UP000295565"/>
    </source>
</evidence>
<dbReference type="EMBL" id="SMGD01000012">
    <property type="protein sequence ID" value="TCK57683.1"/>
    <property type="molecule type" value="Genomic_DNA"/>
</dbReference>
<feature type="domain" description="Major facilitator superfamily (MFS) profile" evidence="6">
    <location>
        <begin position="11"/>
        <end position="460"/>
    </location>
</feature>
<feature type="transmembrane region" description="Helical" evidence="5">
    <location>
        <begin position="308"/>
        <end position="326"/>
    </location>
</feature>
<feature type="transmembrane region" description="Helical" evidence="5">
    <location>
        <begin position="202"/>
        <end position="221"/>
    </location>
</feature>
<keyword evidence="2 5" id="KW-0812">Transmembrane</keyword>
<dbReference type="SUPFAM" id="SSF103473">
    <property type="entry name" value="MFS general substrate transporter"/>
    <property type="match status" value="1"/>
</dbReference>
<sequence length="469" mass="50353">MQKDHTLSSLGLILLVMGQLLPQLDFSIVNVGLNVIGASLHANTTALVLIVALYGVSFAVCIATGARLGDRFGRRKIFILGMAGFAVASALCAISSSIVMMLFGRLAQGLFGALLMPQILATIHACLSGQKHSRAIGIYTAVAGLSVALGQMLGGYLISADFFGLGWRVAFLINLPICVLIIALSFKLIPETRSNHISSMDFKGMGLFSTLLLSLLIPISMAEHWPLLWLLLLASAPLCYWLWKIEKHLERHAEQPLLPPSLFTVKITRIGFLSESAVTFCYAGYLFVSALTLQKALHFSPRLSGDSFIALGIMFFVGSMISRSLVRKMSYFSSFALGSFITLVGFITTAVLIHHYNATITLVQLSFATGLVGLGNAFMLTSAYRIALSNVPLHQAGAASSALNTIQQSCFALGTAVAGACYSLFLNHGALNALGHAITVLSVILVLISLKVMHFKHHPQREAALEPGQ</sequence>
<protein>
    <submittedName>
        <fullName evidence="7">MFS transporter</fullName>
    </submittedName>
</protein>
<evidence type="ECO:0000259" key="6">
    <source>
        <dbReference type="PROSITE" id="PS50850"/>
    </source>
</evidence>
<dbReference type="Pfam" id="PF07690">
    <property type="entry name" value="MFS_1"/>
    <property type="match status" value="1"/>
</dbReference>
<feature type="transmembrane region" description="Helical" evidence="5">
    <location>
        <begin position="139"/>
        <end position="159"/>
    </location>
</feature>